<keyword evidence="5 7" id="KW-0472">Membrane</keyword>
<dbReference type="PANTHER" id="PTHR30572:SF4">
    <property type="entry name" value="ABC TRANSPORTER PERMEASE YTRF"/>
    <property type="match status" value="1"/>
</dbReference>
<dbReference type="KEGG" id="slom:PXH66_14180"/>
<reference evidence="10" key="1">
    <citation type="submission" date="2023-03" db="EMBL/GenBank/DDBJ databases">
        <title>Lomoglobus Profundus gen. nov., sp. nov., a novel member of the phylum Verrucomicrobia, isolated from deep-marine sediment of South China Sea.</title>
        <authorList>
            <person name="Ahmad T."/>
            <person name="Ishaq S.E."/>
            <person name="Wang F."/>
        </authorList>
    </citation>
    <scope>NUCLEOTIDE SEQUENCE</scope>
    <source>
        <strain evidence="10">LMO-M01</strain>
    </source>
</reference>
<keyword evidence="3 7" id="KW-0812">Transmembrane</keyword>
<evidence type="ECO:0000256" key="7">
    <source>
        <dbReference type="SAM" id="Phobius"/>
    </source>
</evidence>
<dbReference type="InterPro" id="IPR003838">
    <property type="entry name" value="ABC3_permease_C"/>
</dbReference>
<feature type="transmembrane region" description="Helical" evidence="7">
    <location>
        <begin position="499"/>
        <end position="519"/>
    </location>
</feature>
<dbReference type="AlphaFoldDB" id="A0AAF0CP71"/>
<name>A0AAF0CP71_9BACT</name>
<dbReference type="Proteomes" id="UP001218638">
    <property type="component" value="Chromosome"/>
</dbReference>
<dbReference type="NCBIfam" id="TIGR03434">
    <property type="entry name" value="ADOP"/>
    <property type="match status" value="1"/>
</dbReference>
<feature type="transmembrane region" description="Helical" evidence="7">
    <location>
        <begin position="98"/>
        <end position="120"/>
    </location>
</feature>
<feature type="transmembrane region" description="Helical" evidence="7">
    <location>
        <begin position="352"/>
        <end position="375"/>
    </location>
</feature>
<organism evidence="10 11">
    <name type="scientific">Synoicihabitans lomoniglobus</name>
    <dbReference type="NCBI Taxonomy" id="2909285"/>
    <lineage>
        <taxon>Bacteria</taxon>
        <taxon>Pseudomonadati</taxon>
        <taxon>Verrucomicrobiota</taxon>
        <taxon>Opitutia</taxon>
        <taxon>Opitutales</taxon>
        <taxon>Opitutaceae</taxon>
        <taxon>Synoicihabitans</taxon>
    </lineage>
</organism>
<gene>
    <name evidence="10" type="ORF">PXH66_14180</name>
</gene>
<protein>
    <submittedName>
        <fullName evidence="10">ABC transporter permease</fullName>
    </submittedName>
</protein>
<evidence type="ECO:0000256" key="1">
    <source>
        <dbReference type="ARBA" id="ARBA00004651"/>
    </source>
</evidence>
<evidence type="ECO:0000256" key="3">
    <source>
        <dbReference type="ARBA" id="ARBA00022692"/>
    </source>
</evidence>
<evidence type="ECO:0000313" key="10">
    <source>
        <dbReference type="EMBL" id="WED63484.1"/>
    </source>
</evidence>
<feature type="transmembrane region" description="Helical" evidence="7">
    <location>
        <begin position="850"/>
        <end position="870"/>
    </location>
</feature>
<evidence type="ECO:0000256" key="5">
    <source>
        <dbReference type="ARBA" id="ARBA00023136"/>
    </source>
</evidence>
<keyword evidence="11" id="KW-1185">Reference proteome</keyword>
<dbReference type="InterPro" id="IPR047928">
    <property type="entry name" value="Perm_prefix_1"/>
</dbReference>
<dbReference type="NCBIfam" id="NF038403">
    <property type="entry name" value="perm_prefix_1"/>
    <property type="match status" value="1"/>
</dbReference>
<feature type="transmembrane region" description="Helical" evidence="7">
    <location>
        <begin position="402"/>
        <end position="428"/>
    </location>
</feature>
<feature type="transmembrane region" description="Helical" evidence="7">
    <location>
        <begin position="819"/>
        <end position="838"/>
    </location>
</feature>
<dbReference type="Pfam" id="PF02687">
    <property type="entry name" value="FtsX"/>
    <property type="match status" value="2"/>
</dbReference>
<evidence type="ECO:0000256" key="6">
    <source>
        <dbReference type="ARBA" id="ARBA00038076"/>
    </source>
</evidence>
<dbReference type="Pfam" id="PF12704">
    <property type="entry name" value="MacB_PCD"/>
    <property type="match status" value="2"/>
</dbReference>
<evidence type="ECO:0000313" key="11">
    <source>
        <dbReference type="Proteomes" id="UP001218638"/>
    </source>
</evidence>
<dbReference type="EMBL" id="CP119075">
    <property type="protein sequence ID" value="WED63484.1"/>
    <property type="molecule type" value="Genomic_DNA"/>
</dbReference>
<feature type="domain" description="ABC3 transporter permease C-terminal" evidence="8">
    <location>
        <begin position="358"/>
        <end position="475"/>
    </location>
</feature>
<dbReference type="PANTHER" id="PTHR30572">
    <property type="entry name" value="MEMBRANE COMPONENT OF TRANSPORTER-RELATED"/>
    <property type="match status" value="1"/>
</dbReference>
<dbReference type="GO" id="GO:0005886">
    <property type="term" value="C:plasma membrane"/>
    <property type="evidence" value="ECO:0007669"/>
    <property type="project" value="UniProtKB-SubCell"/>
</dbReference>
<dbReference type="GO" id="GO:0022857">
    <property type="term" value="F:transmembrane transporter activity"/>
    <property type="evidence" value="ECO:0007669"/>
    <property type="project" value="TreeGrafter"/>
</dbReference>
<feature type="domain" description="MacB-like periplasmic core" evidence="9">
    <location>
        <begin position="99"/>
        <end position="312"/>
    </location>
</feature>
<dbReference type="RefSeq" id="WP_330929138.1">
    <property type="nucleotide sequence ID" value="NZ_CP119075.1"/>
</dbReference>
<sequence>MITERFRWWRTKFRRLFRRGQQEIAMDTEMQFHLDQLIAEFRAEGLSDREARLAARREFGTVDAYREEVRDSWRPPAFAEAWRSVTLAARSLVRTPGFTVLAVITLGLGIGANTAMFSVVNGIAFKPLPYRDADTLDYVFRRTAEAAKGSFSAPDFEDFRSAASGIYSDIAGTAFGDVSLAEPGAPAEIADRMLVTSNFFDMLGLPPTHGRDFRPEEDTAGAAAVAMISHSLWQNRFGARDDIVGQTIRLNGDPHTVIGIVPEAFNDWRHLGWVDVFCPLALTADQRADRGTPAVEIMARRAPGVTAAAAGAFVSAYGEQLAQDHPDLHAESSAYTMAVPEIVTDSGSKVTLGMLLGLSGFVVVIACSNLANFLLARTMERSREFAVRSALGASRRQLLQPLLLEALILASLGGLVAILVATGVTDWLRIRSTDDAGEQVVMAVNWSVMSWAFVCSLVTAVAFGLAPALFAMRLNLNETLKSGGRGTTGGRGHQLMRHLLIVGQFALAMVLLTGSALFINGLAELTDRRTGWNSEHLLTGTFLLPEAEYPSPEKIRAFQDLALERLRALPGIASVGLSSHPPFYAGSESRRVVVQGQERPPQGREPTALINVITPDYLNTVGTTVRAGRAFDQRDTSDAPLAVIINAAMAETLFEGTDPIGRRIARVNESDLAWAEVVGVVSNVSNTLPDPAITPFQVYVPMAQEPRTYNEMAVRTNGVDPNSLASAIRTTIADLDPDLPVRNLKSADDRVARALYQLGVLRDMLTGFACLGLALAAIGIYGVIARTMAQRRNEFGIRLALGAQVQDITRIVLAAGARLSLTGAALGLIGGIGLSQLLKMGFPNMQLENPWIIAGATALLVVIALVACYLPARHAAQISPTEALRAE</sequence>
<keyword evidence="4 7" id="KW-1133">Transmembrane helix</keyword>
<evidence type="ECO:0000256" key="4">
    <source>
        <dbReference type="ARBA" id="ARBA00022989"/>
    </source>
</evidence>
<accession>A0AAF0CP71</accession>
<evidence type="ECO:0000259" key="9">
    <source>
        <dbReference type="Pfam" id="PF12704"/>
    </source>
</evidence>
<feature type="domain" description="ABC3 transporter permease C-terminal" evidence="8">
    <location>
        <begin position="768"/>
        <end position="880"/>
    </location>
</feature>
<feature type="domain" description="MacB-like periplasmic core" evidence="9">
    <location>
        <begin position="568"/>
        <end position="730"/>
    </location>
</feature>
<feature type="transmembrane region" description="Helical" evidence="7">
    <location>
        <begin position="764"/>
        <end position="784"/>
    </location>
</feature>
<keyword evidence="2" id="KW-1003">Cell membrane</keyword>
<evidence type="ECO:0000259" key="8">
    <source>
        <dbReference type="Pfam" id="PF02687"/>
    </source>
</evidence>
<proteinExistence type="inferred from homology"/>
<comment type="similarity">
    <text evidence="6">Belongs to the ABC-4 integral membrane protein family.</text>
</comment>
<evidence type="ECO:0000256" key="2">
    <source>
        <dbReference type="ARBA" id="ARBA00022475"/>
    </source>
</evidence>
<comment type="subcellular location">
    <subcellularLocation>
        <location evidence="1">Cell membrane</location>
        <topology evidence="1">Multi-pass membrane protein</topology>
    </subcellularLocation>
</comment>
<feature type="transmembrane region" description="Helical" evidence="7">
    <location>
        <begin position="448"/>
        <end position="472"/>
    </location>
</feature>
<dbReference type="InterPro" id="IPR050250">
    <property type="entry name" value="Macrolide_Exporter_MacB"/>
</dbReference>
<dbReference type="InterPro" id="IPR025857">
    <property type="entry name" value="MacB_PCD"/>
</dbReference>
<dbReference type="InterPro" id="IPR017800">
    <property type="entry name" value="ADOP"/>
</dbReference>